<evidence type="ECO:0000256" key="1">
    <source>
        <dbReference type="ARBA" id="ARBA00022723"/>
    </source>
</evidence>
<dbReference type="GO" id="GO:0006351">
    <property type="term" value="P:DNA-templated transcription"/>
    <property type="evidence" value="ECO:0007669"/>
    <property type="project" value="InterPro"/>
</dbReference>
<keyword evidence="5" id="KW-0804">Transcription</keyword>
<accession>A0A8H6LFX1</accession>
<dbReference type="Pfam" id="PF04082">
    <property type="entry name" value="Fungal_trans"/>
    <property type="match status" value="1"/>
</dbReference>
<dbReference type="InterPro" id="IPR051615">
    <property type="entry name" value="Transcr_Regulatory_Elem"/>
</dbReference>
<reference evidence="8 9" key="1">
    <citation type="journal article" date="2020" name="bioRxiv">
        <title>A chromosome-scale genome assembly for the Fusarium oxysporum strain Fo5176 to establish a model Arabidopsis-fungal pathosystem.</title>
        <authorList>
            <person name="Fokkens L."/>
            <person name="Guo L."/>
            <person name="Dora S."/>
            <person name="Wang B."/>
            <person name="Ye K."/>
            <person name="Sanchez-Rodriguez C."/>
            <person name="Croll D."/>
        </authorList>
    </citation>
    <scope>NUCLEOTIDE SEQUENCE [LARGE SCALE GENOMIC DNA]</scope>
    <source>
        <strain evidence="8 9">Fo5176</strain>
    </source>
</reference>
<sequence length="494" mass="56096">MRLRARKTQERDSELVSNLEDQVLALKDYVRKLEAACGYANLPDFASSSLEDDGSAHTVDDSQSSAINDVSSMMWRMNLHGSGETSFLGPSGSFCFPVTNHGIETEAIRPEPETESVQALLDLFRQHINSVHHFVPPHVIETLKGPQETLEGELLQVSVLAAASLFADSQGQMHADRAEAIVMECCRTIPNAVTAQALAILTWRELALENENNAWLYNSMAASLIVHLGLHTQLRRANPTTEDTVFDAHCQMWFIHDRYMDKIYSFEFGELEHFERHQLLSEARDHHLNFFRQMGRDLELRKDNMNPQVILLHMVYNMSLLLIHRPYLRELKGSAAHQLSIRTNMTSAHALVRLIRQYDKEAKMENAPFFAIHCVLTAAVSLLLNATSTNSTIRSQSVHRFRVCVDALEKMKRWTRARRGLLLLRELANRWKVVSALPMRHSVPLIAPTQETTPQADTNDLDWGVLFANLEEPLNLDTIDLSTPTGEWVFHESD</sequence>
<name>A0A8H6LFX1_FUSOX</name>
<evidence type="ECO:0000256" key="2">
    <source>
        <dbReference type="ARBA" id="ARBA00022833"/>
    </source>
</evidence>
<evidence type="ECO:0000256" key="6">
    <source>
        <dbReference type="ARBA" id="ARBA00023242"/>
    </source>
</evidence>
<evidence type="ECO:0000313" key="9">
    <source>
        <dbReference type="Proteomes" id="UP000593570"/>
    </source>
</evidence>
<evidence type="ECO:0000256" key="3">
    <source>
        <dbReference type="ARBA" id="ARBA00023015"/>
    </source>
</evidence>
<organism evidence="8 9">
    <name type="scientific">Fusarium oxysporum f. sp. conglutinans</name>
    <dbReference type="NCBI Taxonomy" id="100902"/>
    <lineage>
        <taxon>Eukaryota</taxon>
        <taxon>Fungi</taxon>
        <taxon>Dikarya</taxon>
        <taxon>Ascomycota</taxon>
        <taxon>Pezizomycotina</taxon>
        <taxon>Sordariomycetes</taxon>
        <taxon>Hypocreomycetidae</taxon>
        <taxon>Hypocreales</taxon>
        <taxon>Nectriaceae</taxon>
        <taxon>Fusarium</taxon>
        <taxon>Fusarium oxysporum species complex</taxon>
    </lineage>
</organism>
<keyword evidence="4" id="KW-0238">DNA-binding</keyword>
<dbReference type="EMBL" id="JACDXP010000009">
    <property type="protein sequence ID" value="KAF6518689.1"/>
    <property type="molecule type" value="Genomic_DNA"/>
</dbReference>
<keyword evidence="3" id="KW-0805">Transcription regulation</keyword>
<dbReference type="GO" id="GO:0008270">
    <property type="term" value="F:zinc ion binding"/>
    <property type="evidence" value="ECO:0007669"/>
    <property type="project" value="InterPro"/>
</dbReference>
<evidence type="ECO:0000256" key="4">
    <source>
        <dbReference type="ARBA" id="ARBA00023125"/>
    </source>
</evidence>
<gene>
    <name evidence="8" type="ORF">HZS61_017063</name>
</gene>
<proteinExistence type="predicted"/>
<evidence type="ECO:0000256" key="5">
    <source>
        <dbReference type="ARBA" id="ARBA00023163"/>
    </source>
</evidence>
<dbReference type="GO" id="GO:0003677">
    <property type="term" value="F:DNA binding"/>
    <property type="evidence" value="ECO:0007669"/>
    <property type="project" value="UniProtKB-KW"/>
</dbReference>
<keyword evidence="2" id="KW-0862">Zinc</keyword>
<dbReference type="PANTHER" id="PTHR31313:SF83">
    <property type="entry name" value="ZN(II)2CYS6 TRANSCRIPTION FACTOR (EUROFUNG)"/>
    <property type="match status" value="1"/>
</dbReference>
<comment type="caution">
    <text evidence="8">The sequence shown here is derived from an EMBL/GenBank/DDBJ whole genome shotgun (WGS) entry which is preliminary data.</text>
</comment>
<dbReference type="Proteomes" id="UP000593570">
    <property type="component" value="Unassembled WGS sequence"/>
</dbReference>
<evidence type="ECO:0000259" key="7">
    <source>
        <dbReference type="Pfam" id="PF04082"/>
    </source>
</evidence>
<keyword evidence="6" id="KW-0539">Nucleus</keyword>
<dbReference type="PANTHER" id="PTHR31313">
    <property type="entry name" value="TY1 ENHANCER ACTIVATOR"/>
    <property type="match status" value="1"/>
</dbReference>
<dbReference type="CDD" id="cd12148">
    <property type="entry name" value="fungal_TF_MHR"/>
    <property type="match status" value="1"/>
</dbReference>
<keyword evidence="1" id="KW-0479">Metal-binding</keyword>
<evidence type="ECO:0000313" key="8">
    <source>
        <dbReference type="EMBL" id="KAF6518689.1"/>
    </source>
</evidence>
<protein>
    <recommendedName>
        <fullName evidence="7">Xylanolytic transcriptional activator regulatory domain-containing protein</fullName>
    </recommendedName>
</protein>
<feature type="domain" description="Xylanolytic transcriptional activator regulatory" evidence="7">
    <location>
        <begin position="141"/>
        <end position="240"/>
    </location>
</feature>
<dbReference type="AlphaFoldDB" id="A0A8H6LFX1"/>
<dbReference type="InterPro" id="IPR007219">
    <property type="entry name" value="XnlR_reg_dom"/>
</dbReference>